<dbReference type="Pfam" id="PF01565">
    <property type="entry name" value="FAD_binding_4"/>
    <property type="match status" value="1"/>
</dbReference>
<dbReference type="eggNOG" id="COG0812">
    <property type="taxonomic scope" value="Bacteria"/>
</dbReference>
<dbReference type="Gene3D" id="3.90.78.10">
    <property type="entry name" value="UDP-N-acetylenolpyruvoylglucosamine reductase, C-terminal domain"/>
    <property type="match status" value="1"/>
</dbReference>
<evidence type="ECO:0000256" key="6">
    <source>
        <dbReference type="ARBA" id="ARBA00022618"/>
    </source>
</evidence>
<keyword evidence="10 16" id="KW-0133">Cell shape</keyword>
<comment type="function">
    <text evidence="2 16">Cell wall formation.</text>
</comment>
<evidence type="ECO:0000259" key="17">
    <source>
        <dbReference type="PROSITE" id="PS51387"/>
    </source>
</evidence>
<evidence type="ECO:0000256" key="3">
    <source>
        <dbReference type="ARBA" id="ARBA00004496"/>
    </source>
</evidence>
<dbReference type="InterPro" id="IPR016166">
    <property type="entry name" value="FAD-bd_PCMH"/>
</dbReference>
<keyword evidence="8 16" id="KW-0274">FAD</keyword>
<name>F2NML6_MARHT</name>
<evidence type="ECO:0000256" key="13">
    <source>
        <dbReference type="ARBA" id="ARBA00023306"/>
    </source>
</evidence>
<evidence type="ECO:0000256" key="5">
    <source>
        <dbReference type="ARBA" id="ARBA00022490"/>
    </source>
</evidence>
<evidence type="ECO:0000256" key="16">
    <source>
        <dbReference type="HAMAP-Rule" id="MF_00037"/>
    </source>
</evidence>
<dbReference type="InterPro" id="IPR016167">
    <property type="entry name" value="FAD-bd_PCMH_sub1"/>
</dbReference>
<keyword evidence="13 16" id="KW-0131">Cell cycle</keyword>
<keyword evidence="7 16" id="KW-0285">Flavoprotein</keyword>
<dbReference type="GO" id="GO:0008360">
    <property type="term" value="P:regulation of cell shape"/>
    <property type="evidence" value="ECO:0007669"/>
    <property type="project" value="UniProtKB-KW"/>
</dbReference>
<evidence type="ECO:0000256" key="8">
    <source>
        <dbReference type="ARBA" id="ARBA00022827"/>
    </source>
</evidence>
<evidence type="ECO:0000256" key="15">
    <source>
        <dbReference type="ARBA" id="ARBA00048914"/>
    </source>
</evidence>
<keyword evidence="12 16" id="KW-0560">Oxidoreductase</keyword>
<protein>
    <recommendedName>
        <fullName evidence="16">UDP-N-acetylenolpyruvoylglucosamine reductase</fullName>
        <ecNumber evidence="16">1.3.1.98</ecNumber>
    </recommendedName>
    <alternativeName>
        <fullName evidence="16">UDP-N-acetylmuramate dehydrogenase</fullName>
    </alternativeName>
</protein>
<dbReference type="SUPFAM" id="SSF56176">
    <property type="entry name" value="FAD-binding/transporter-associated domain-like"/>
    <property type="match status" value="1"/>
</dbReference>
<feature type="active site" evidence="16">
    <location>
        <position position="272"/>
    </location>
</feature>
<keyword evidence="11 16" id="KW-0573">Peptidoglycan synthesis</keyword>
<accession>F2NML6</accession>
<feature type="active site" evidence="16">
    <location>
        <position position="159"/>
    </location>
</feature>
<dbReference type="UniPathway" id="UPA00219"/>
<dbReference type="InterPro" id="IPR006094">
    <property type="entry name" value="Oxid_FAD_bind_N"/>
</dbReference>
<evidence type="ECO:0000256" key="11">
    <source>
        <dbReference type="ARBA" id="ARBA00022984"/>
    </source>
</evidence>
<evidence type="ECO:0000256" key="14">
    <source>
        <dbReference type="ARBA" id="ARBA00023316"/>
    </source>
</evidence>
<dbReference type="GO" id="GO:0071555">
    <property type="term" value="P:cell wall organization"/>
    <property type="evidence" value="ECO:0007669"/>
    <property type="project" value="UniProtKB-KW"/>
</dbReference>
<dbReference type="PANTHER" id="PTHR21071">
    <property type="entry name" value="UDP-N-ACETYLENOLPYRUVOYLGLUCOSAMINE REDUCTASE"/>
    <property type="match status" value="1"/>
</dbReference>
<dbReference type="EC" id="1.3.1.98" evidence="16"/>
<dbReference type="PROSITE" id="PS51387">
    <property type="entry name" value="FAD_PCMH"/>
    <property type="match status" value="1"/>
</dbReference>
<dbReference type="Gene3D" id="3.30.465.10">
    <property type="match status" value="1"/>
</dbReference>
<comment type="pathway">
    <text evidence="4 16">Cell wall biogenesis; peptidoglycan biosynthesis.</text>
</comment>
<dbReference type="SUPFAM" id="SSF56194">
    <property type="entry name" value="Uridine diphospho-N-Acetylenolpyruvylglucosamine reductase, MurB, C-terminal domain"/>
    <property type="match status" value="1"/>
</dbReference>
<evidence type="ECO:0000256" key="4">
    <source>
        <dbReference type="ARBA" id="ARBA00004752"/>
    </source>
</evidence>
<dbReference type="NCBIfam" id="NF011245">
    <property type="entry name" value="PRK14651.1"/>
    <property type="match status" value="1"/>
</dbReference>
<dbReference type="GO" id="GO:0009252">
    <property type="term" value="P:peptidoglycan biosynthetic process"/>
    <property type="evidence" value="ECO:0007669"/>
    <property type="project" value="UniProtKB-UniRule"/>
</dbReference>
<dbReference type="InterPro" id="IPR016169">
    <property type="entry name" value="FAD-bd_PCMH_sub2"/>
</dbReference>
<dbReference type="STRING" id="869210.Marky_1451"/>
<feature type="domain" description="FAD-binding PCMH-type" evidence="17">
    <location>
        <begin position="15"/>
        <end position="179"/>
    </location>
</feature>
<keyword evidence="9 16" id="KW-0521">NADP</keyword>
<proteinExistence type="inferred from homology"/>
<dbReference type="GO" id="GO:0005829">
    <property type="term" value="C:cytosol"/>
    <property type="evidence" value="ECO:0007669"/>
    <property type="project" value="TreeGrafter"/>
</dbReference>
<organism evidence="18 19">
    <name type="scientific">Marinithermus hydrothermalis (strain DSM 14884 / JCM 11576 / T1)</name>
    <dbReference type="NCBI Taxonomy" id="869210"/>
    <lineage>
        <taxon>Bacteria</taxon>
        <taxon>Thermotogati</taxon>
        <taxon>Deinococcota</taxon>
        <taxon>Deinococci</taxon>
        <taxon>Thermales</taxon>
        <taxon>Thermaceae</taxon>
        <taxon>Marinithermus</taxon>
    </lineage>
</organism>
<dbReference type="InterPro" id="IPR011601">
    <property type="entry name" value="MurB_C"/>
</dbReference>
<dbReference type="InterPro" id="IPR036318">
    <property type="entry name" value="FAD-bd_PCMH-like_sf"/>
</dbReference>
<keyword evidence="5 16" id="KW-0963">Cytoplasm</keyword>
<evidence type="ECO:0000256" key="9">
    <source>
        <dbReference type="ARBA" id="ARBA00022857"/>
    </source>
</evidence>
<dbReference type="GO" id="GO:0008762">
    <property type="term" value="F:UDP-N-acetylmuramate dehydrogenase activity"/>
    <property type="evidence" value="ECO:0007669"/>
    <property type="project" value="UniProtKB-UniRule"/>
</dbReference>
<dbReference type="KEGG" id="mhd:Marky_1451"/>
<dbReference type="PANTHER" id="PTHR21071:SF4">
    <property type="entry name" value="UDP-N-ACETYLENOLPYRUVOYLGLUCOSAMINE REDUCTASE"/>
    <property type="match status" value="1"/>
</dbReference>
<dbReference type="GO" id="GO:0071949">
    <property type="term" value="F:FAD binding"/>
    <property type="evidence" value="ECO:0007669"/>
    <property type="project" value="InterPro"/>
</dbReference>
<keyword evidence="14 16" id="KW-0961">Cell wall biogenesis/degradation</keyword>
<comment type="similarity">
    <text evidence="16">Belongs to the MurB family.</text>
</comment>
<dbReference type="AlphaFoldDB" id="F2NML6"/>
<gene>
    <name evidence="16" type="primary">murB</name>
    <name evidence="18" type="ordered locus">Marky_1451</name>
</gene>
<dbReference type="Proteomes" id="UP000007030">
    <property type="component" value="Chromosome"/>
</dbReference>
<dbReference type="HOGENOM" id="CLU_035304_1_1_0"/>
<dbReference type="InterPro" id="IPR036635">
    <property type="entry name" value="MurB_C_sf"/>
</dbReference>
<sequence>MRVETVQLKGYTTLGVGGPAELWTVETPEDLKEAAQAPYRVLGNGSNLLVSDQGVPERVIKLGGVFTAWDLNLTPRNGAYITGWIGAGAMLPLLVQEAARKGLSGLEGLLGIPATVGGAVRMNAGTRYGEIADALEVVEVFHDGQLRHYRPEELGFAYRTSHLPPGGIVTRVRFRLTPSTPKAVREKMALVDQARKGQPKKKSAGCAFKNPPGDSAGRLIDVHGLKGLREGQAMVSLEHGNFIVNLGGATARDVWRLVQRIRSVIPLELEWEVWGVIE</sequence>
<comment type="cofactor">
    <cofactor evidence="1 16">
        <name>FAD</name>
        <dbReference type="ChEBI" id="CHEBI:57692"/>
    </cofactor>
</comment>
<evidence type="ECO:0000313" key="19">
    <source>
        <dbReference type="Proteomes" id="UP000007030"/>
    </source>
</evidence>
<dbReference type="Pfam" id="PF02873">
    <property type="entry name" value="MurB_C"/>
    <property type="match status" value="1"/>
</dbReference>
<evidence type="ECO:0000256" key="1">
    <source>
        <dbReference type="ARBA" id="ARBA00001974"/>
    </source>
</evidence>
<dbReference type="InterPro" id="IPR003170">
    <property type="entry name" value="MurB"/>
</dbReference>
<keyword evidence="6 16" id="KW-0132">Cell division</keyword>
<comment type="subcellular location">
    <subcellularLocation>
        <location evidence="3 16">Cytoplasm</location>
    </subcellularLocation>
</comment>
<dbReference type="OrthoDB" id="9804753at2"/>
<dbReference type="EMBL" id="CP002630">
    <property type="protein sequence ID" value="AEB12186.1"/>
    <property type="molecule type" value="Genomic_DNA"/>
</dbReference>
<comment type="catalytic activity">
    <reaction evidence="15 16">
        <text>UDP-N-acetyl-alpha-D-muramate + NADP(+) = UDP-N-acetyl-3-O-(1-carboxyvinyl)-alpha-D-glucosamine + NADPH + H(+)</text>
        <dbReference type="Rhea" id="RHEA:12248"/>
        <dbReference type="ChEBI" id="CHEBI:15378"/>
        <dbReference type="ChEBI" id="CHEBI:57783"/>
        <dbReference type="ChEBI" id="CHEBI:58349"/>
        <dbReference type="ChEBI" id="CHEBI:68483"/>
        <dbReference type="ChEBI" id="CHEBI:70757"/>
        <dbReference type="EC" id="1.3.1.98"/>
    </reaction>
</comment>
<keyword evidence="19" id="KW-1185">Reference proteome</keyword>
<evidence type="ECO:0000256" key="10">
    <source>
        <dbReference type="ARBA" id="ARBA00022960"/>
    </source>
</evidence>
<dbReference type="RefSeq" id="WP_013704233.1">
    <property type="nucleotide sequence ID" value="NC_015387.1"/>
</dbReference>
<evidence type="ECO:0000256" key="2">
    <source>
        <dbReference type="ARBA" id="ARBA00003921"/>
    </source>
</evidence>
<dbReference type="GO" id="GO:0051301">
    <property type="term" value="P:cell division"/>
    <property type="evidence" value="ECO:0007669"/>
    <property type="project" value="UniProtKB-KW"/>
</dbReference>
<evidence type="ECO:0000256" key="12">
    <source>
        <dbReference type="ARBA" id="ARBA00023002"/>
    </source>
</evidence>
<feature type="active site" description="Proton donor" evidence="16">
    <location>
        <position position="206"/>
    </location>
</feature>
<dbReference type="NCBIfam" id="TIGR00179">
    <property type="entry name" value="murB"/>
    <property type="match status" value="1"/>
</dbReference>
<reference evidence="18 19" key="1">
    <citation type="journal article" date="2012" name="Stand. Genomic Sci.">
        <title>Complete genome sequence of the aerobic, heterotroph Marinithermus hydrothermalis type strain (T1(T)) from a deep-sea hydrothermal vent chimney.</title>
        <authorList>
            <person name="Copeland A."/>
            <person name="Gu W."/>
            <person name="Yasawong M."/>
            <person name="Lapidus A."/>
            <person name="Lucas S."/>
            <person name="Deshpande S."/>
            <person name="Pagani I."/>
            <person name="Tapia R."/>
            <person name="Cheng J.F."/>
            <person name="Goodwin L.A."/>
            <person name="Pitluck S."/>
            <person name="Liolios K."/>
            <person name="Ivanova N."/>
            <person name="Mavromatis K."/>
            <person name="Mikhailova N."/>
            <person name="Pati A."/>
            <person name="Chen A."/>
            <person name="Palaniappan K."/>
            <person name="Land M."/>
            <person name="Pan C."/>
            <person name="Brambilla E.M."/>
            <person name="Rohde M."/>
            <person name="Tindall B.J."/>
            <person name="Sikorski J."/>
            <person name="Goker M."/>
            <person name="Detter J.C."/>
            <person name="Bristow J."/>
            <person name="Eisen J.A."/>
            <person name="Markowitz V."/>
            <person name="Hugenholtz P."/>
            <person name="Kyrpides N.C."/>
            <person name="Klenk H.P."/>
            <person name="Woyke T."/>
        </authorList>
    </citation>
    <scope>NUCLEOTIDE SEQUENCE [LARGE SCALE GENOMIC DNA]</scope>
    <source>
        <strain evidence="19">DSM 14884 / JCM 11576 / T1</strain>
    </source>
</reference>
<evidence type="ECO:0000313" key="18">
    <source>
        <dbReference type="EMBL" id="AEB12186.1"/>
    </source>
</evidence>
<dbReference type="HAMAP" id="MF_00037">
    <property type="entry name" value="MurB"/>
    <property type="match status" value="1"/>
</dbReference>
<evidence type="ECO:0000256" key="7">
    <source>
        <dbReference type="ARBA" id="ARBA00022630"/>
    </source>
</evidence>
<dbReference type="Gene3D" id="3.30.43.10">
    <property type="entry name" value="Uridine Diphospho-n-acetylenolpyruvylglucosamine Reductase, domain 2"/>
    <property type="match status" value="1"/>
</dbReference>